<dbReference type="Proteomes" id="UP000024332">
    <property type="component" value="Unassembled WGS sequence"/>
</dbReference>
<accession>A0A031LX53</accession>
<keyword evidence="1" id="KW-1133">Transmembrane helix</keyword>
<sequence>MKDEAEIKKSLEMARRLFYIKEIDLVRWLLDVYGVFALAIFISTYLLSLFLPRLEVLGIGLLVVSTIDVIETISGLSSPKFADFRKLDPKSISLTIKISIFGLIISYFLFIFHYFFYPLLYLQFILTGVFIELSFSYPIYHMLRKLNEKDHFLIASYVIMGVCVALTPFNYISLLAIPTVTLLYEILRKGEP</sequence>
<feature type="transmembrane region" description="Helical" evidence="1">
    <location>
        <begin position="121"/>
        <end position="140"/>
    </location>
</feature>
<gene>
    <name evidence="2" type="ORF">CM19_00170</name>
</gene>
<keyword evidence="3" id="KW-1185">Reference proteome</keyword>
<evidence type="ECO:0000313" key="3">
    <source>
        <dbReference type="Proteomes" id="UP000024332"/>
    </source>
</evidence>
<dbReference type="STRING" id="1160895.CM19_00170"/>
<proteinExistence type="predicted"/>
<evidence type="ECO:0000313" key="2">
    <source>
        <dbReference type="EMBL" id="EZQ12054.1"/>
    </source>
</evidence>
<keyword evidence="1" id="KW-0472">Membrane</keyword>
<feature type="transmembrane region" description="Helical" evidence="1">
    <location>
        <begin position="152"/>
        <end position="177"/>
    </location>
</feature>
<organism evidence="2 3">
    <name type="scientific">Candidatus Acidianus copahuensis</name>
    <dbReference type="NCBI Taxonomy" id="1160895"/>
    <lineage>
        <taxon>Archaea</taxon>
        <taxon>Thermoproteota</taxon>
        <taxon>Thermoprotei</taxon>
        <taxon>Sulfolobales</taxon>
        <taxon>Sulfolobaceae</taxon>
        <taxon>Acidianus</taxon>
    </lineage>
</organism>
<feature type="transmembrane region" description="Helical" evidence="1">
    <location>
        <begin position="94"/>
        <end position="115"/>
    </location>
</feature>
<dbReference type="EMBL" id="JFZT01000005">
    <property type="protein sequence ID" value="EZQ12054.1"/>
    <property type="molecule type" value="Genomic_DNA"/>
</dbReference>
<name>A0A031LX53_9CREN</name>
<dbReference type="RefSeq" id="WP_048098436.1">
    <property type="nucleotide sequence ID" value="NZ_JFZT01000005.1"/>
</dbReference>
<comment type="caution">
    <text evidence="2">The sequence shown here is derived from an EMBL/GenBank/DDBJ whole genome shotgun (WGS) entry which is preliminary data.</text>
</comment>
<feature type="transmembrane region" description="Helical" evidence="1">
    <location>
        <begin position="56"/>
        <end position="73"/>
    </location>
</feature>
<dbReference type="AlphaFoldDB" id="A0A031LX53"/>
<reference evidence="2 3" key="1">
    <citation type="submission" date="2014-03" db="EMBL/GenBank/DDBJ databases">
        <title>Draft genome sequence of the novel thermoacidophilic archaea Acidianus copahuensis ALE1 strain, isolated from Copahue volcanic area in Neuquen Argentina.</title>
        <authorList>
            <person name="Urbieta M.S."/>
            <person name="Rascovan N."/>
            <person name="Castro C."/>
            <person name="Revale S."/>
            <person name="Giaveno M.A."/>
            <person name="Vazquez M.P."/>
            <person name="Donati E.R."/>
        </authorList>
    </citation>
    <scope>NUCLEOTIDE SEQUENCE [LARGE SCALE GENOMIC DNA]</scope>
    <source>
        <strain evidence="2 3">ALE1</strain>
    </source>
</reference>
<protein>
    <submittedName>
        <fullName evidence="2">Uncharacterized protein</fullName>
    </submittedName>
</protein>
<keyword evidence="1" id="KW-0812">Transmembrane</keyword>
<evidence type="ECO:0000256" key="1">
    <source>
        <dbReference type="SAM" id="Phobius"/>
    </source>
</evidence>
<feature type="transmembrane region" description="Helical" evidence="1">
    <location>
        <begin position="25"/>
        <end position="50"/>
    </location>
</feature>